<accession>A0ABR1IIX7</accession>
<dbReference type="EMBL" id="JBANRG010000137">
    <property type="protein sequence ID" value="KAK7433881.1"/>
    <property type="molecule type" value="Genomic_DNA"/>
</dbReference>
<evidence type="ECO:0000256" key="4">
    <source>
        <dbReference type="ARBA" id="ARBA00022807"/>
    </source>
</evidence>
<organism evidence="6 7">
    <name type="scientific">Marasmiellus scandens</name>
    <dbReference type="NCBI Taxonomy" id="2682957"/>
    <lineage>
        <taxon>Eukaryota</taxon>
        <taxon>Fungi</taxon>
        <taxon>Dikarya</taxon>
        <taxon>Basidiomycota</taxon>
        <taxon>Agaricomycotina</taxon>
        <taxon>Agaricomycetes</taxon>
        <taxon>Agaricomycetidae</taxon>
        <taxon>Agaricales</taxon>
        <taxon>Marasmiineae</taxon>
        <taxon>Omphalotaceae</taxon>
        <taxon>Marasmiellus</taxon>
    </lineage>
</organism>
<name>A0ABR1IIX7_9AGAR</name>
<evidence type="ECO:0000313" key="6">
    <source>
        <dbReference type="EMBL" id="KAK7433881.1"/>
    </source>
</evidence>
<dbReference type="InterPro" id="IPR036440">
    <property type="entry name" value="Peptidase_C15-like_sf"/>
</dbReference>
<dbReference type="PANTHER" id="PTHR23402:SF1">
    <property type="entry name" value="PYROGLUTAMYL-PEPTIDASE I"/>
    <property type="match status" value="1"/>
</dbReference>
<keyword evidence="3" id="KW-0378">Hydrolase</keyword>
<evidence type="ECO:0000313" key="7">
    <source>
        <dbReference type="Proteomes" id="UP001498398"/>
    </source>
</evidence>
<gene>
    <name evidence="6" type="ORF">VKT23_020506</name>
</gene>
<keyword evidence="4" id="KW-0788">Thiol protease</keyword>
<evidence type="ECO:0008006" key="8">
    <source>
        <dbReference type="Google" id="ProtNLM"/>
    </source>
</evidence>
<keyword evidence="2" id="KW-0645">Protease</keyword>
<keyword evidence="7" id="KW-1185">Reference proteome</keyword>
<feature type="region of interest" description="Disordered" evidence="5">
    <location>
        <begin position="141"/>
        <end position="163"/>
    </location>
</feature>
<comment type="similarity">
    <text evidence="1">Belongs to the peptidase C15 family.</text>
</comment>
<comment type="caution">
    <text evidence="6">The sequence shown here is derived from an EMBL/GenBank/DDBJ whole genome shotgun (WGS) entry which is preliminary data.</text>
</comment>
<evidence type="ECO:0000256" key="3">
    <source>
        <dbReference type="ARBA" id="ARBA00022801"/>
    </source>
</evidence>
<reference evidence="6 7" key="1">
    <citation type="submission" date="2024-01" db="EMBL/GenBank/DDBJ databases">
        <title>A draft genome for the cacao thread blight pathogen Marasmiellus scandens.</title>
        <authorList>
            <person name="Baruah I.K."/>
            <person name="Leung J."/>
            <person name="Bukari Y."/>
            <person name="Amoako-Attah I."/>
            <person name="Meinhardt L.W."/>
            <person name="Bailey B.A."/>
            <person name="Cohen S.P."/>
        </authorList>
    </citation>
    <scope>NUCLEOTIDE SEQUENCE [LARGE SCALE GENOMIC DNA]</scope>
    <source>
        <strain evidence="6 7">GH-19</strain>
    </source>
</reference>
<sequence>MTAIKHRVLITGYGPFRQYKQNPSWLAVRTLHNTVIYTPNHGDSSSREPIHITSLEIPVVYSEVLDIIPGLHAAPPVLPSLALTNTNGNLTTQLAPPPPQDGYTLIIHVGVAGPTELRVELFGDKTGYDLPDHLGKFAPVVGERSPDPDKGEEGDEPVPVRGFGGEKYGMFPERLGVKVDVDTLLEDCAKEGKTLVTSTDAGHYLCDFILYCSLAESKMAGRNTPVMFIHCPPVGRPLSTEQVAEGLKSIVSNVCARLG</sequence>
<evidence type="ECO:0000256" key="2">
    <source>
        <dbReference type="ARBA" id="ARBA00022670"/>
    </source>
</evidence>
<evidence type="ECO:0000256" key="5">
    <source>
        <dbReference type="SAM" id="MobiDB-lite"/>
    </source>
</evidence>
<dbReference type="PANTHER" id="PTHR23402">
    <property type="entry name" value="PROTEASE FAMILY C15 PYROGLUTAMYL-PEPTIDASE I-RELATED"/>
    <property type="match status" value="1"/>
</dbReference>
<dbReference type="InterPro" id="IPR016125">
    <property type="entry name" value="Peptidase_C15-like"/>
</dbReference>
<dbReference type="SUPFAM" id="SSF53182">
    <property type="entry name" value="Pyrrolidone carboxyl peptidase (pyroglutamate aminopeptidase)"/>
    <property type="match status" value="1"/>
</dbReference>
<evidence type="ECO:0000256" key="1">
    <source>
        <dbReference type="ARBA" id="ARBA00006641"/>
    </source>
</evidence>
<proteinExistence type="inferred from homology"/>
<dbReference type="Proteomes" id="UP001498398">
    <property type="component" value="Unassembled WGS sequence"/>
</dbReference>
<protein>
    <recommendedName>
        <fullName evidence="8">Peptidase C15, pyroglutamyl peptidase I-like protein</fullName>
    </recommendedName>
</protein>
<dbReference type="Gene3D" id="3.40.630.20">
    <property type="entry name" value="Peptidase C15, pyroglutamyl peptidase I-like"/>
    <property type="match status" value="1"/>
</dbReference>